<feature type="non-terminal residue" evidence="2">
    <location>
        <position position="164"/>
    </location>
</feature>
<proteinExistence type="predicted"/>
<evidence type="ECO:0000256" key="1">
    <source>
        <dbReference type="SAM" id="MobiDB-lite"/>
    </source>
</evidence>
<organism evidence="2 3">
    <name type="scientific">Prorocentrum cordatum</name>
    <dbReference type="NCBI Taxonomy" id="2364126"/>
    <lineage>
        <taxon>Eukaryota</taxon>
        <taxon>Sar</taxon>
        <taxon>Alveolata</taxon>
        <taxon>Dinophyceae</taxon>
        <taxon>Prorocentrales</taxon>
        <taxon>Prorocentraceae</taxon>
        <taxon>Prorocentrum</taxon>
    </lineage>
</organism>
<sequence length="164" mass="17888">MFQAGDVEALLRSCARGRSEVSVKLIHTYDEWVAQNGTAMQVGSGLTMNHYRDAVQFLREGLGTPASELARSEAQTPSDGRCGDEKTPPEAAMARGISETSPAGWHRPRGSPRRRPRRRESTSLAARPPATTSSARPLRATRCRTRPRWALPASGGSLELRLPP</sequence>
<gene>
    <name evidence="2" type="ORF">PCOR1329_LOCUS83330</name>
</gene>
<feature type="compositionally biased region" description="Basic residues" evidence="1">
    <location>
        <begin position="106"/>
        <end position="118"/>
    </location>
</feature>
<dbReference type="EMBL" id="CAUYUJ010022066">
    <property type="protein sequence ID" value="CAK0908725.1"/>
    <property type="molecule type" value="Genomic_DNA"/>
</dbReference>
<dbReference type="Proteomes" id="UP001189429">
    <property type="component" value="Unassembled WGS sequence"/>
</dbReference>
<reference evidence="2" key="1">
    <citation type="submission" date="2023-10" db="EMBL/GenBank/DDBJ databases">
        <authorList>
            <person name="Chen Y."/>
            <person name="Shah S."/>
            <person name="Dougan E. K."/>
            <person name="Thang M."/>
            <person name="Chan C."/>
        </authorList>
    </citation>
    <scope>NUCLEOTIDE SEQUENCE [LARGE SCALE GENOMIC DNA]</scope>
</reference>
<protein>
    <submittedName>
        <fullName evidence="2">Uncharacterized protein</fullName>
    </submittedName>
</protein>
<feature type="region of interest" description="Disordered" evidence="1">
    <location>
        <begin position="63"/>
        <end position="164"/>
    </location>
</feature>
<evidence type="ECO:0000313" key="3">
    <source>
        <dbReference type="Proteomes" id="UP001189429"/>
    </source>
</evidence>
<keyword evidence="3" id="KW-1185">Reference proteome</keyword>
<accession>A0ABN9YCR5</accession>
<comment type="caution">
    <text evidence="2">The sequence shown here is derived from an EMBL/GenBank/DDBJ whole genome shotgun (WGS) entry which is preliminary data.</text>
</comment>
<evidence type="ECO:0000313" key="2">
    <source>
        <dbReference type="EMBL" id="CAK0908725.1"/>
    </source>
</evidence>
<name>A0ABN9YCR5_9DINO</name>